<dbReference type="GO" id="GO:0005524">
    <property type="term" value="F:ATP binding"/>
    <property type="evidence" value="ECO:0007669"/>
    <property type="project" value="UniProtKB-KW"/>
</dbReference>
<dbReference type="EMBL" id="FOYL01000010">
    <property type="protein sequence ID" value="SFR26512.1"/>
    <property type="molecule type" value="Genomic_DNA"/>
</dbReference>
<evidence type="ECO:0000313" key="12">
    <source>
        <dbReference type="Proteomes" id="UP000198583"/>
    </source>
</evidence>
<evidence type="ECO:0000313" key="11">
    <source>
        <dbReference type="EMBL" id="SFR26512.1"/>
    </source>
</evidence>
<keyword evidence="3" id="KW-0597">Phosphoprotein</keyword>
<evidence type="ECO:0000256" key="8">
    <source>
        <dbReference type="ARBA" id="ARBA00023012"/>
    </source>
</evidence>
<evidence type="ECO:0000256" key="6">
    <source>
        <dbReference type="ARBA" id="ARBA00022777"/>
    </source>
</evidence>
<protein>
    <recommendedName>
        <fullName evidence="2">histidine kinase</fullName>
        <ecNumber evidence="2">2.7.13.3</ecNumber>
    </recommendedName>
</protein>
<dbReference type="GO" id="GO:0016020">
    <property type="term" value="C:membrane"/>
    <property type="evidence" value="ECO:0007669"/>
    <property type="project" value="InterPro"/>
</dbReference>
<comment type="catalytic activity">
    <reaction evidence="1">
        <text>ATP + protein L-histidine = ADP + protein N-phospho-L-histidine.</text>
        <dbReference type="EC" id="2.7.13.3"/>
    </reaction>
</comment>
<keyword evidence="12" id="KW-1185">Reference proteome</keyword>
<keyword evidence="6 11" id="KW-0418">Kinase</keyword>
<keyword evidence="9" id="KW-1133">Transmembrane helix</keyword>
<feature type="transmembrane region" description="Helical" evidence="9">
    <location>
        <begin position="98"/>
        <end position="128"/>
    </location>
</feature>
<accession>A0A1I6F9H4</accession>
<dbReference type="Pfam" id="PF07730">
    <property type="entry name" value="HisKA_3"/>
    <property type="match status" value="1"/>
</dbReference>
<evidence type="ECO:0000256" key="1">
    <source>
        <dbReference type="ARBA" id="ARBA00000085"/>
    </source>
</evidence>
<evidence type="ECO:0000256" key="9">
    <source>
        <dbReference type="SAM" id="Phobius"/>
    </source>
</evidence>
<dbReference type="EC" id="2.7.13.3" evidence="2"/>
<reference evidence="12" key="1">
    <citation type="submission" date="2016-10" db="EMBL/GenBank/DDBJ databases">
        <authorList>
            <person name="Varghese N."/>
            <person name="Submissions S."/>
        </authorList>
    </citation>
    <scope>NUCLEOTIDE SEQUENCE [LARGE SCALE GENOMIC DNA]</scope>
    <source>
        <strain evidence="12">DSM 44232</strain>
    </source>
</reference>
<evidence type="ECO:0000256" key="3">
    <source>
        <dbReference type="ARBA" id="ARBA00022553"/>
    </source>
</evidence>
<dbReference type="Gene3D" id="1.20.5.1930">
    <property type="match status" value="1"/>
</dbReference>
<keyword evidence="5" id="KW-0547">Nucleotide-binding</keyword>
<keyword evidence="9" id="KW-0472">Membrane</keyword>
<keyword evidence="7" id="KW-0067">ATP-binding</keyword>
<dbReference type="Proteomes" id="UP000198583">
    <property type="component" value="Unassembled WGS sequence"/>
</dbReference>
<dbReference type="PANTHER" id="PTHR24421:SF10">
    <property type="entry name" value="NITRATE_NITRITE SENSOR PROTEIN NARQ"/>
    <property type="match status" value="1"/>
</dbReference>
<dbReference type="STRING" id="84724.SAMN04488564_1109"/>
<dbReference type="RefSeq" id="WP_093602152.1">
    <property type="nucleotide sequence ID" value="NZ_FOYL01000010.1"/>
</dbReference>
<evidence type="ECO:0000256" key="2">
    <source>
        <dbReference type="ARBA" id="ARBA00012438"/>
    </source>
</evidence>
<gene>
    <name evidence="11" type="ORF">SAMN04488564_1109</name>
</gene>
<dbReference type="AlphaFoldDB" id="A0A1I6F9H4"/>
<dbReference type="SUPFAM" id="SSF55874">
    <property type="entry name" value="ATPase domain of HSP90 chaperone/DNA topoisomerase II/histidine kinase"/>
    <property type="match status" value="1"/>
</dbReference>
<sequence>MKRIWAALVYLASGLLTAIASWLAIGVLLLSVVVLPLLPITAPWIRRIVDLDRRRLARFTGVRVPASPPLDGPWLHRAQRVLADPDSRRDGMWLITHALFGTVFGAIAIGVPGALLQQPFVPLIWWAIPGGFENSFGVHVDSWPKALLSVPIGIVLTLILLQFPRLADVDARWARKLLAPPKASLEKRLAEVVATRAAALQAHGAELRRIERNLHDGTQNKLVGVVMMLGIAERTLKQNPDNAAQALLRAQDAAGEALEELRNVVRSIHPPVLEDLGLDGAIQALAARCPVPCVLTAEHLGRLPAAVEAAAYFAVAEALTNVAKHSGARHAWVSLGVDDDQLTVLVHDDGKGGADEKQGTGLVGIRGRVAALDGSAEMSSPEGGPTVLTVVLPVGR</sequence>
<dbReference type="InterPro" id="IPR025828">
    <property type="entry name" value="Put_sensor_dom"/>
</dbReference>
<name>A0A1I6F9H4_9PSEU</name>
<evidence type="ECO:0000259" key="10">
    <source>
        <dbReference type="SMART" id="SM00387"/>
    </source>
</evidence>
<dbReference type="InterPro" id="IPR036890">
    <property type="entry name" value="HATPase_C_sf"/>
</dbReference>
<evidence type="ECO:0000256" key="5">
    <source>
        <dbReference type="ARBA" id="ARBA00022741"/>
    </source>
</evidence>
<dbReference type="Pfam" id="PF02518">
    <property type="entry name" value="HATPase_c"/>
    <property type="match status" value="1"/>
</dbReference>
<dbReference type="Pfam" id="PF13796">
    <property type="entry name" value="Sensor"/>
    <property type="match status" value="1"/>
</dbReference>
<dbReference type="InterPro" id="IPR050482">
    <property type="entry name" value="Sensor_HK_TwoCompSys"/>
</dbReference>
<keyword evidence="9" id="KW-0812">Transmembrane</keyword>
<dbReference type="SMART" id="SM00387">
    <property type="entry name" value="HATPase_c"/>
    <property type="match status" value="1"/>
</dbReference>
<dbReference type="GO" id="GO:0000155">
    <property type="term" value="F:phosphorelay sensor kinase activity"/>
    <property type="evidence" value="ECO:0007669"/>
    <property type="project" value="InterPro"/>
</dbReference>
<dbReference type="PANTHER" id="PTHR24421">
    <property type="entry name" value="NITRATE/NITRITE SENSOR PROTEIN NARX-RELATED"/>
    <property type="match status" value="1"/>
</dbReference>
<feature type="domain" description="Histidine kinase/HSP90-like ATPase" evidence="10">
    <location>
        <begin position="306"/>
        <end position="396"/>
    </location>
</feature>
<dbReference type="InterPro" id="IPR003594">
    <property type="entry name" value="HATPase_dom"/>
</dbReference>
<keyword evidence="8" id="KW-0902">Two-component regulatory system</keyword>
<dbReference type="Gene3D" id="3.30.565.10">
    <property type="entry name" value="Histidine kinase-like ATPase, C-terminal domain"/>
    <property type="match status" value="1"/>
</dbReference>
<dbReference type="CDD" id="cd16917">
    <property type="entry name" value="HATPase_UhpB-NarQ-NarX-like"/>
    <property type="match status" value="1"/>
</dbReference>
<dbReference type="GO" id="GO:0046983">
    <property type="term" value="F:protein dimerization activity"/>
    <property type="evidence" value="ECO:0007669"/>
    <property type="project" value="InterPro"/>
</dbReference>
<dbReference type="OrthoDB" id="5242012at2"/>
<evidence type="ECO:0000256" key="7">
    <source>
        <dbReference type="ARBA" id="ARBA00022840"/>
    </source>
</evidence>
<keyword evidence="4" id="KW-0808">Transferase</keyword>
<organism evidence="11 12">
    <name type="scientific">Lentzea waywayandensis</name>
    <dbReference type="NCBI Taxonomy" id="84724"/>
    <lineage>
        <taxon>Bacteria</taxon>
        <taxon>Bacillati</taxon>
        <taxon>Actinomycetota</taxon>
        <taxon>Actinomycetes</taxon>
        <taxon>Pseudonocardiales</taxon>
        <taxon>Pseudonocardiaceae</taxon>
        <taxon>Lentzea</taxon>
    </lineage>
</organism>
<evidence type="ECO:0000256" key="4">
    <source>
        <dbReference type="ARBA" id="ARBA00022679"/>
    </source>
</evidence>
<dbReference type="InterPro" id="IPR011712">
    <property type="entry name" value="Sig_transdc_His_kin_sub3_dim/P"/>
</dbReference>
<proteinExistence type="predicted"/>